<feature type="region of interest" description="Disordered" evidence="1">
    <location>
        <begin position="1"/>
        <end position="21"/>
    </location>
</feature>
<keyword evidence="3" id="KW-1185">Reference proteome</keyword>
<dbReference type="AlphaFoldDB" id="A0A4Y2Q222"/>
<dbReference type="EMBL" id="BGPR01218610">
    <property type="protein sequence ID" value="GBN57559.1"/>
    <property type="molecule type" value="Genomic_DNA"/>
</dbReference>
<evidence type="ECO:0000313" key="2">
    <source>
        <dbReference type="EMBL" id="GBN57559.1"/>
    </source>
</evidence>
<name>A0A4Y2Q222_ARAVE</name>
<proteinExistence type="predicted"/>
<comment type="caution">
    <text evidence="2">The sequence shown here is derived from an EMBL/GenBank/DDBJ whole genome shotgun (WGS) entry which is preliminary data.</text>
</comment>
<accession>A0A4Y2Q222</accession>
<protein>
    <submittedName>
        <fullName evidence="2">Uncharacterized protein</fullName>
    </submittedName>
</protein>
<reference evidence="2 3" key="1">
    <citation type="journal article" date="2019" name="Sci. Rep.">
        <title>Orb-weaving spider Araneus ventricosus genome elucidates the spidroin gene catalogue.</title>
        <authorList>
            <person name="Kono N."/>
            <person name="Nakamura H."/>
            <person name="Ohtoshi R."/>
            <person name="Moran D.A.P."/>
            <person name="Shinohara A."/>
            <person name="Yoshida Y."/>
            <person name="Fujiwara M."/>
            <person name="Mori M."/>
            <person name="Tomita M."/>
            <person name="Arakawa K."/>
        </authorList>
    </citation>
    <scope>NUCLEOTIDE SEQUENCE [LARGE SCALE GENOMIC DNA]</scope>
</reference>
<evidence type="ECO:0000256" key="1">
    <source>
        <dbReference type="SAM" id="MobiDB-lite"/>
    </source>
</evidence>
<organism evidence="2 3">
    <name type="scientific">Araneus ventricosus</name>
    <name type="common">Orbweaver spider</name>
    <name type="synonym">Epeira ventricosa</name>
    <dbReference type="NCBI Taxonomy" id="182803"/>
    <lineage>
        <taxon>Eukaryota</taxon>
        <taxon>Metazoa</taxon>
        <taxon>Ecdysozoa</taxon>
        <taxon>Arthropoda</taxon>
        <taxon>Chelicerata</taxon>
        <taxon>Arachnida</taxon>
        <taxon>Araneae</taxon>
        <taxon>Araneomorphae</taxon>
        <taxon>Entelegynae</taxon>
        <taxon>Araneoidea</taxon>
        <taxon>Araneidae</taxon>
        <taxon>Araneus</taxon>
    </lineage>
</organism>
<feature type="non-terminal residue" evidence="2">
    <location>
        <position position="21"/>
    </location>
</feature>
<sequence>MIGAFVFPDGTVGITDPSTTR</sequence>
<dbReference type="Proteomes" id="UP000499080">
    <property type="component" value="Unassembled WGS sequence"/>
</dbReference>
<evidence type="ECO:0000313" key="3">
    <source>
        <dbReference type="Proteomes" id="UP000499080"/>
    </source>
</evidence>
<gene>
    <name evidence="2" type="ORF">AVEN_15310_1</name>
</gene>